<protein>
    <submittedName>
        <fullName evidence="1">Uncharacterized protein</fullName>
    </submittedName>
</protein>
<accession>A0A9Q9RII7</accession>
<reference evidence="1" key="1">
    <citation type="submission" date="2019-05" db="EMBL/GenBank/DDBJ databases">
        <authorList>
            <person name="Piombo E."/>
        </authorList>
    </citation>
    <scope>NUCLEOTIDE SEQUENCE</scope>
    <source>
        <strain evidence="1">C2S</strain>
    </source>
</reference>
<evidence type="ECO:0000313" key="1">
    <source>
        <dbReference type="EMBL" id="VTT63962.1"/>
    </source>
</evidence>
<dbReference type="EMBL" id="CABFJX010000112">
    <property type="protein sequence ID" value="VTT63962.1"/>
    <property type="molecule type" value="Genomic_DNA"/>
</dbReference>
<organism evidence="1 2">
    <name type="scientific">Fusarium fujikuroi</name>
    <name type="common">Bakanae and foot rot disease fungus</name>
    <name type="synonym">Gibberella fujikuroi</name>
    <dbReference type="NCBI Taxonomy" id="5127"/>
    <lineage>
        <taxon>Eukaryota</taxon>
        <taxon>Fungi</taxon>
        <taxon>Dikarya</taxon>
        <taxon>Ascomycota</taxon>
        <taxon>Pezizomycotina</taxon>
        <taxon>Sordariomycetes</taxon>
        <taxon>Hypocreomycetidae</taxon>
        <taxon>Hypocreales</taxon>
        <taxon>Nectriaceae</taxon>
        <taxon>Fusarium</taxon>
        <taxon>Fusarium fujikuroi species complex</taxon>
    </lineage>
</organism>
<sequence>MHGSDGGMVTYLDEAISKAVQCEISPKASGFSLLVLSSWKERQTVRYWYRTPTEPVQLRDSLPLGSGPGALPTLVHAPRRLLALVRLCLIHHDLGSSINLFSVYVVDELLLSICTCEREGRWRWDKRAECLKHLVNEEKGSTGLRVHMGALLGLEFDSGLVPGIGIRFGDSAVTVRTGQEEARRDKKSSVQGHRFCCSLQRQVPWKQGLVDIGSFTPVSDEHPPQRGILAATSVSSITWPFFLISSSVFMASAASELLKPLEMQ</sequence>
<dbReference type="AlphaFoldDB" id="A0A9Q9RII7"/>
<gene>
    <name evidence="1" type="ORF">C2S_777</name>
</gene>
<proteinExistence type="predicted"/>
<evidence type="ECO:0000313" key="2">
    <source>
        <dbReference type="Proteomes" id="UP000760494"/>
    </source>
</evidence>
<name>A0A9Q9RII7_FUSFU</name>
<comment type="caution">
    <text evidence="1">The sequence shown here is derived from an EMBL/GenBank/DDBJ whole genome shotgun (WGS) entry which is preliminary data.</text>
</comment>
<dbReference type="Proteomes" id="UP000760494">
    <property type="component" value="Unassembled WGS sequence"/>
</dbReference>